<name>A0A292DIK9_STALU</name>
<evidence type="ECO:0000313" key="2">
    <source>
        <dbReference type="Proteomes" id="UP000293637"/>
    </source>
</evidence>
<accession>A0A292DIK9</accession>
<dbReference type="Proteomes" id="UP000293637">
    <property type="component" value="Unassembled WGS sequence"/>
</dbReference>
<dbReference type="PANTHER" id="PTHR34472">
    <property type="entry name" value="SULFUR CARRIER PROTEIN THIS"/>
    <property type="match status" value="1"/>
</dbReference>
<dbReference type="InterPro" id="IPR010035">
    <property type="entry name" value="Thi_S"/>
</dbReference>
<dbReference type="GeneID" id="58091206"/>
<dbReference type="NCBIfam" id="TIGR01683">
    <property type="entry name" value="thiS"/>
    <property type="match status" value="1"/>
</dbReference>
<gene>
    <name evidence="1" type="primary">thiS</name>
    <name evidence="1" type="ORF">EQ812_01735</name>
</gene>
<dbReference type="AlphaFoldDB" id="A0A292DIK9"/>
<sequence length="66" mass="7626">MKCMINGDPFTFDKEQSIQDVLLALELDPKRVIVEYNDTLIKQDDYHSHTVRQDDKLELLEFVGGG</sequence>
<dbReference type="CDD" id="cd00565">
    <property type="entry name" value="Ubl_ThiS"/>
    <property type="match status" value="1"/>
</dbReference>
<dbReference type="Gene3D" id="3.10.20.30">
    <property type="match status" value="1"/>
</dbReference>
<proteinExistence type="predicted"/>
<organism evidence="1 2">
    <name type="scientific">Staphylococcus lugdunensis</name>
    <dbReference type="NCBI Taxonomy" id="28035"/>
    <lineage>
        <taxon>Bacteria</taxon>
        <taxon>Bacillati</taxon>
        <taxon>Bacillota</taxon>
        <taxon>Bacilli</taxon>
        <taxon>Bacillales</taxon>
        <taxon>Staphylococcaceae</taxon>
        <taxon>Staphylococcus</taxon>
    </lineage>
</organism>
<reference evidence="1 2" key="1">
    <citation type="journal article" date="2019" name="Sci. Transl. Med.">
        <title>Quorum sensing between bacterial species on the skin protects against epidermal injury in atopic dermatitis.</title>
        <authorList>
            <person name="Williams M.R."/>
        </authorList>
    </citation>
    <scope>NUCLEOTIDE SEQUENCE [LARGE SCALE GENOMIC DNA]</scope>
    <source>
        <strain evidence="1 2">E7</strain>
    </source>
</reference>
<dbReference type="RefSeq" id="WP_002460415.1">
    <property type="nucleotide sequence ID" value="NZ_AP021848.1"/>
</dbReference>
<dbReference type="InterPro" id="IPR016155">
    <property type="entry name" value="Mopterin_synth/thiamin_S_b"/>
</dbReference>
<dbReference type="Pfam" id="PF02597">
    <property type="entry name" value="ThiS"/>
    <property type="match status" value="1"/>
</dbReference>
<dbReference type="InterPro" id="IPR012675">
    <property type="entry name" value="Beta-grasp_dom_sf"/>
</dbReference>
<dbReference type="InterPro" id="IPR003749">
    <property type="entry name" value="ThiS/MoaD-like"/>
</dbReference>
<dbReference type="OMA" id="MAVAVNM"/>
<protein>
    <submittedName>
        <fullName evidence="1">Sulfur carrier protein ThiS</fullName>
    </submittedName>
</protein>
<evidence type="ECO:0000313" key="1">
    <source>
        <dbReference type="EMBL" id="TBW73548.1"/>
    </source>
</evidence>
<dbReference type="SUPFAM" id="SSF54285">
    <property type="entry name" value="MoaD/ThiS"/>
    <property type="match status" value="1"/>
</dbReference>
<dbReference type="EMBL" id="SCHB01000001">
    <property type="protein sequence ID" value="TBW73548.1"/>
    <property type="molecule type" value="Genomic_DNA"/>
</dbReference>
<comment type="caution">
    <text evidence="1">The sequence shown here is derived from an EMBL/GenBank/DDBJ whole genome shotgun (WGS) entry which is preliminary data.</text>
</comment>
<dbReference type="PANTHER" id="PTHR34472:SF1">
    <property type="entry name" value="SULFUR CARRIER PROTEIN THIS"/>
    <property type="match status" value="1"/>
</dbReference>